<dbReference type="AlphaFoldDB" id="A0A3N9Y5Q4"/>
<feature type="non-terminal residue" evidence="1">
    <location>
        <position position="1"/>
    </location>
</feature>
<dbReference type="Proteomes" id="UP000278981">
    <property type="component" value="Unassembled WGS sequence"/>
</dbReference>
<accession>A0A3N9Y5Q4</accession>
<protein>
    <submittedName>
        <fullName evidence="1">Uncharacterized protein</fullName>
    </submittedName>
</protein>
<feature type="non-terminal residue" evidence="1">
    <location>
        <position position="137"/>
    </location>
</feature>
<proteinExistence type="predicted"/>
<evidence type="ECO:0000313" key="1">
    <source>
        <dbReference type="EMBL" id="RQX20608.1"/>
    </source>
</evidence>
<organism evidence="1 2">
    <name type="scientific">Micromonospora ureilytica</name>
    <dbReference type="NCBI Taxonomy" id="709868"/>
    <lineage>
        <taxon>Bacteria</taxon>
        <taxon>Bacillati</taxon>
        <taxon>Actinomycetota</taxon>
        <taxon>Actinomycetes</taxon>
        <taxon>Micromonosporales</taxon>
        <taxon>Micromonosporaceae</taxon>
        <taxon>Micromonospora</taxon>
    </lineage>
</organism>
<comment type="caution">
    <text evidence="1">The sequence shown here is derived from an EMBL/GenBank/DDBJ whole genome shotgun (WGS) entry which is preliminary data.</text>
</comment>
<reference evidence="1 2" key="1">
    <citation type="submission" date="2018-04" db="EMBL/GenBank/DDBJ databases">
        <title>Micromonosporas from Atacama Desert.</title>
        <authorList>
            <person name="Carro L."/>
            <person name="Klenk H.-P."/>
            <person name="Goodfellow M."/>
        </authorList>
    </citation>
    <scope>NUCLEOTIDE SEQUENCE [LARGE SCALE GENOMIC DNA]</scope>
    <source>
        <strain evidence="1 2">LB19</strain>
    </source>
</reference>
<evidence type="ECO:0000313" key="2">
    <source>
        <dbReference type="Proteomes" id="UP000278981"/>
    </source>
</evidence>
<name>A0A3N9Y5Q4_9ACTN</name>
<sequence length="137" mass="15781">VTANYARVPVGLMRGLPRNADVAVFHPYVYGVLDELVTEFALRDPSRPYPQQRAYDELLRPDAPRLEDWLPPAEDRWRLAATAVSHREMYTHDGCDPIKWDHWLYARYGAHRRAMAATLDLWIAVAAAWAAEREIPL</sequence>
<gene>
    <name evidence="1" type="ORF">DDE19_01080</name>
</gene>
<dbReference type="EMBL" id="QDGB01000094">
    <property type="protein sequence ID" value="RQX20608.1"/>
    <property type="molecule type" value="Genomic_DNA"/>
</dbReference>